<sequence length="205" mass="21916">MSANTIALYAIFCFAGAILPGPTSLLAWSNGIAKSKKGIFFCALGAALSDIVIIALVGLGLGVVIKLYANVFQVIRWGGFLYLLWIAWKIWHSNGQLQERDASNGGKRAAGAHFVRGFLIAFSNPKVIVFFVAFLPQFIDPSGNLFFQYAVLAVLSALIDIVTMTIYAGSGMVLGSRLGGSSLKYINRSSSIAMAGIAIFLVVEK</sequence>
<proteinExistence type="predicted"/>
<comment type="caution">
    <text evidence="7">The sequence shown here is derived from an EMBL/GenBank/DDBJ whole genome shotgun (WGS) entry which is preliminary data.</text>
</comment>
<dbReference type="EMBL" id="JARJLM010000200">
    <property type="protein sequence ID" value="MDF3833614.1"/>
    <property type="molecule type" value="Genomic_DNA"/>
</dbReference>
<evidence type="ECO:0000313" key="7">
    <source>
        <dbReference type="EMBL" id="MDF3833614.1"/>
    </source>
</evidence>
<gene>
    <name evidence="7" type="ORF">P3W85_11735</name>
</gene>
<evidence type="ECO:0000256" key="5">
    <source>
        <dbReference type="ARBA" id="ARBA00023136"/>
    </source>
</evidence>
<keyword evidence="5 6" id="KW-0472">Membrane</keyword>
<name>A0ABT6ALY1_9BURK</name>
<evidence type="ECO:0000313" key="8">
    <source>
        <dbReference type="Proteomes" id="UP001216674"/>
    </source>
</evidence>
<evidence type="ECO:0000256" key="3">
    <source>
        <dbReference type="ARBA" id="ARBA00022692"/>
    </source>
</evidence>
<keyword evidence="3 6" id="KW-0812">Transmembrane</keyword>
<protein>
    <submittedName>
        <fullName evidence="7">LysE family translocator</fullName>
    </submittedName>
</protein>
<reference evidence="7 8" key="1">
    <citation type="submission" date="2023-03" db="EMBL/GenBank/DDBJ databases">
        <title>Draft assemblies of triclosan tolerant bacteria isolated from returned activated sludge.</title>
        <authorList>
            <person name="Van Hamelsveld S."/>
        </authorList>
    </citation>
    <scope>NUCLEOTIDE SEQUENCE [LARGE SCALE GENOMIC DNA]</scope>
    <source>
        <strain evidence="7 8">GW210010_S58</strain>
    </source>
</reference>
<feature type="transmembrane region" description="Helical" evidence="6">
    <location>
        <begin position="6"/>
        <end position="28"/>
    </location>
</feature>
<keyword evidence="2" id="KW-1003">Cell membrane</keyword>
<dbReference type="InterPro" id="IPR001123">
    <property type="entry name" value="LeuE-type"/>
</dbReference>
<feature type="transmembrane region" description="Helical" evidence="6">
    <location>
        <begin position="74"/>
        <end position="92"/>
    </location>
</feature>
<organism evidence="7 8">
    <name type="scientific">Cupriavidus basilensis</name>
    <dbReference type="NCBI Taxonomy" id="68895"/>
    <lineage>
        <taxon>Bacteria</taxon>
        <taxon>Pseudomonadati</taxon>
        <taxon>Pseudomonadota</taxon>
        <taxon>Betaproteobacteria</taxon>
        <taxon>Burkholderiales</taxon>
        <taxon>Burkholderiaceae</taxon>
        <taxon>Cupriavidus</taxon>
    </lineage>
</organism>
<keyword evidence="8" id="KW-1185">Reference proteome</keyword>
<evidence type="ECO:0000256" key="1">
    <source>
        <dbReference type="ARBA" id="ARBA00004651"/>
    </source>
</evidence>
<evidence type="ECO:0000256" key="6">
    <source>
        <dbReference type="SAM" id="Phobius"/>
    </source>
</evidence>
<dbReference type="RefSeq" id="WP_276264915.1">
    <property type="nucleotide sequence ID" value="NZ_JARJLM010000200.1"/>
</dbReference>
<accession>A0ABT6ALY1</accession>
<feature type="transmembrane region" description="Helical" evidence="6">
    <location>
        <begin position="146"/>
        <end position="173"/>
    </location>
</feature>
<feature type="transmembrane region" description="Helical" evidence="6">
    <location>
        <begin position="40"/>
        <end position="68"/>
    </location>
</feature>
<dbReference type="PIRSF" id="PIRSF006324">
    <property type="entry name" value="LeuE"/>
    <property type="match status" value="1"/>
</dbReference>
<dbReference type="PANTHER" id="PTHR30086">
    <property type="entry name" value="ARGININE EXPORTER PROTEIN ARGO"/>
    <property type="match status" value="1"/>
</dbReference>
<evidence type="ECO:0000256" key="4">
    <source>
        <dbReference type="ARBA" id="ARBA00022989"/>
    </source>
</evidence>
<feature type="transmembrane region" description="Helical" evidence="6">
    <location>
        <begin position="185"/>
        <end position="203"/>
    </location>
</feature>
<evidence type="ECO:0000256" key="2">
    <source>
        <dbReference type="ARBA" id="ARBA00022475"/>
    </source>
</evidence>
<dbReference type="Pfam" id="PF01810">
    <property type="entry name" value="LysE"/>
    <property type="match status" value="1"/>
</dbReference>
<dbReference type="PANTHER" id="PTHR30086:SF20">
    <property type="entry name" value="ARGININE EXPORTER PROTEIN ARGO-RELATED"/>
    <property type="match status" value="1"/>
</dbReference>
<dbReference type="Proteomes" id="UP001216674">
    <property type="component" value="Unassembled WGS sequence"/>
</dbReference>
<comment type="subcellular location">
    <subcellularLocation>
        <location evidence="1">Cell membrane</location>
        <topology evidence="1">Multi-pass membrane protein</topology>
    </subcellularLocation>
</comment>
<feature type="transmembrane region" description="Helical" evidence="6">
    <location>
        <begin position="113"/>
        <end position="134"/>
    </location>
</feature>
<keyword evidence="4 6" id="KW-1133">Transmembrane helix</keyword>